<dbReference type="SUPFAM" id="SSF54593">
    <property type="entry name" value="Glyoxalase/Bleomycin resistance protein/Dihydroxybiphenyl dioxygenase"/>
    <property type="match status" value="1"/>
</dbReference>
<dbReference type="InterPro" id="IPR029068">
    <property type="entry name" value="Glyas_Bleomycin-R_OHBP_Dase"/>
</dbReference>
<evidence type="ECO:0000259" key="1">
    <source>
        <dbReference type="PROSITE" id="PS51819"/>
    </source>
</evidence>
<dbReference type="Proteomes" id="UP000664096">
    <property type="component" value="Unassembled WGS sequence"/>
</dbReference>
<accession>A0A939EF48</accession>
<dbReference type="AlphaFoldDB" id="A0A939EF48"/>
<feature type="domain" description="VOC" evidence="1">
    <location>
        <begin position="6"/>
        <end position="119"/>
    </location>
</feature>
<proteinExistence type="predicted"/>
<feature type="domain" description="VOC" evidence="1">
    <location>
        <begin position="137"/>
        <end position="249"/>
    </location>
</feature>
<dbReference type="Gene3D" id="3.10.180.10">
    <property type="entry name" value="2,3-Dihydroxybiphenyl 1,2-Dioxygenase, domain 1"/>
    <property type="match status" value="2"/>
</dbReference>
<comment type="caution">
    <text evidence="2">The sequence shown here is derived from an EMBL/GenBank/DDBJ whole genome shotgun (WGS) entry which is preliminary data.</text>
</comment>
<sequence>MTQFRDLRYLRVAVDDLDDAARFAGDVFGLQAGDRDETRAMFRSDARNYAICFSTAAGEGEAVALTVAREEDLETVKARLESSGYAPVYLSEEDATVRQSKSVLAVSAPNGVTVEIVWRPLHSGWRYHGPRDAGIVEFSSVQLACTDIGANEAFWTRGLGLRVSDWVGDAAYLALDDAHHRIVLYPSDRNGILGACWEVDEKDSLMRNWYFLQRSQLPVVAGPDRQAASGAIYVTTRGPRGLLMTYVTEMEKGPQIEQRGPRQFANTARSHGIWGSMTEQTEFLGGDLQ</sequence>
<evidence type="ECO:0000313" key="3">
    <source>
        <dbReference type="Proteomes" id="UP000664096"/>
    </source>
</evidence>
<protein>
    <submittedName>
        <fullName evidence="2">VOC family protein</fullName>
    </submittedName>
</protein>
<dbReference type="EMBL" id="JAEKJZ010000001">
    <property type="protein sequence ID" value="MBN9671003.1"/>
    <property type="molecule type" value="Genomic_DNA"/>
</dbReference>
<name>A0A939EF48_9HYPH</name>
<dbReference type="InterPro" id="IPR004360">
    <property type="entry name" value="Glyas_Fos-R_dOase_dom"/>
</dbReference>
<dbReference type="RefSeq" id="WP_207140569.1">
    <property type="nucleotide sequence ID" value="NZ_JAEKJZ010000001.1"/>
</dbReference>
<dbReference type="Pfam" id="PF00903">
    <property type="entry name" value="Glyoxalase"/>
    <property type="match status" value="1"/>
</dbReference>
<dbReference type="InterPro" id="IPR037523">
    <property type="entry name" value="VOC_core"/>
</dbReference>
<organism evidence="2 3">
    <name type="scientific">Roseibium aggregatum</name>
    <dbReference type="NCBI Taxonomy" id="187304"/>
    <lineage>
        <taxon>Bacteria</taxon>
        <taxon>Pseudomonadati</taxon>
        <taxon>Pseudomonadota</taxon>
        <taxon>Alphaproteobacteria</taxon>
        <taxon>Hyphomicrobiales</taxon>
        <taxon>Stappiaceae</taxon>
        <taxon>Roseibium</taxon>
    </lineage>
</organism>
<evidence type="ECO:0000313" key="2">
    <source>
        <dbReference type="EMBL" id="MBN9671003.1"/>
    </source>
</evidence>
<reference evidence="2" key="1">
    <citation type="submission" date="2020-12" db="EMBL/GenBank/DDBJ databases">
        <title>Oil enriched cultivation method for isolating marine PHA-producing bacteria.</title>
        <authorList>
            <person name="Zheng W."/>
            <person name="Yu S."/>
            <person name="Huang Y."/>
        </authorList>
    </citation>
    <scope>NUCLEOTIDE SEQUENCE</scope>
    <source>
        <strain evidence="2">SY-2-12</strain>
    </source>
</reference>
<dbReference type="PROSITE" id="PS51819">
    <property type="entry name" value="VOC"/>
    <property type="match status" value="2"/>
</dbReference>
<gene>
    <name evidence="2" type="ORF">JF539_11725</name>
</gene>